<feature type="domain" description="InsA N-terminal zinc ribbon" evidence="1">
    <location>
        <begin position="6"/>
        <end position="35"/>
    </location>
</feature>
<dbReference type="Proteomes" id="UP000003233">
    <property type="component" value="Unassembled WGS sequence"/>
</dbReference>
<evidence type="ECO:0000313" key="2">
    <source>
        <dbReference type="EMBL" id="EHO80366.1"/>
    </source>
</evidence>
<evidence type="ECO:0000313" key="3">
    <source>
        <dbReference type="Proteomes" id="UP000003233"/>
    </source>
</evidence>
<gene>
    <name evidence="2" type="ORF">HMPREF0402_02044</name>
</gene>
<protein>
    <recommendedName>
        <fullName evidence="1">InsA N-terminal zinc ribbon domain-containing protein</fullName>
    </recommendedName>
</protein>
<proteinExistence type="predicted"/>
<dbReference type="Pfam" id="PF03811">
    <property type="entry name" value="Zn_ribbon_InsA"/>
    <property type="match status" value="1"/>
</dbReference>
<organism evidence="2 3">
    <name type="scientific">Fusobacterium ulcerans 12-1B</name>
    <dbReference type="NCBI Taxonomy" id="457404"/>
    <lineage>
        <taxon>Bacteria</taxon>
        <taxon>Fusobacteriati</taxon>
        <taxon>Fusobacteriota</taxon>
        <taxon>Fusobacteriia</taxon>
        <taxon>Fusobacteriales</taxon>
        <taxon>Fusobacteriaceae</taxon>
        <taxon>Fusobacterium</taxon>
    </lineage>
</organism>
<dbReference type="InterPro" id="IPR003220">
    <property type="entry name" value="InsA_N_dom_Znf"/>
</dbReference>
<accession>H1PUF1</accession>
<dbReference type="EMBL" id="AGWJ02000021">
    <property type="protein sequence ID" value="EHO80366.1"/>
    <property type="molecule type" value="Genomic_DNA"/>
</dbReference>
<comment type="caution">
    <text evidence="2">The sequence shown here is derived from an EMBL/GenBank/DDBJ whole genome shotgun (WGS) entry which is preliminary data.</text>
</comment>
<dbReference type="HOGENOM" id="CLU_1986157_0_0_0"/>
<evidence type="ECO:0000259" key="1">
    <source>
        <dbReference type="Pfam" id="PF03811"/>
    </source>
</evidence>
<dbReference type="BioCyc" id="FSP457404-HMP:GTSQ-2066-MONOMER"/>
<reference evidence="2 3" key="1">
    <citation type="submission" date="2012-07" db="EMBL/GenBank/DDBJ databases">
        <title>The Genome Sequence of Fusobacterium ulcerans 12_1B.</title>
        <authorList>
            <consortium name="The Broad Institute Genome Sequencing Platform"/>
            <person name="Earl A."/>
            <person name="Ward D."/>
            <person name="Feldgarden M."/>
            <person name="Gevers D."/>
            <person name="Strauss J."/>
            <person name="Ambrose C.E."/>
            <person name="Allen-Vercoe E."/>
            <person name="Walker B."/>
            <person name="Young S.K."/>
            <person name="Zeng Q."/>
            <person name="Gargeya S."/>
            <person name="Fitzgerald M."/>
            <person name="Haas B."/>
            <person name="Abouelleil A."/>
            <person name="Alvarado L."/>
            <person name="Arachchi H.M."/>
            <person name="Berlin A.M."/>
            <person name="Chapman S.B."/>
            <person name="Goldberg J."/>
            <person name="Griggs A."/>
            <person name="Gujja S."/>
            <person name="Hansen M."/>
            <person name="Howarth C."/>
            <person name="Imamovic A."/>
            <person name="Larimer J."/>
            <person name="McCowen C."/>
            <person name="Montmayeur A."/>
            <person name="Murphy C."/>
            <person name="Neiman D."/>
            <person name="Pearson M."/>
            <person name="Priest M."/>
            <person name="Roberts A."/>
            <person name="Saif S."/>
            <person name="Shea T."/>
            <person name="Sisk P."/>
            <person name="Sykes S."/>
            <person name="Wortman J."/>
            <person name="Nusbaum C."/>
            <person name="Birren B."/>
        </authorList>
    </citation>
    <scope>NUCLEOTIDE SEQUENCE [LARGE SCALE GENOMIC DNA]</scope>
    <source>
        <strain evidence="2 3">12_1B</strain>
    </source>
</reference>
<sequence>MCKKNSVICPHCFSKTFYRYGKDKAGNQKFLCKSCAKQFTLKSNSRKQLGYPKCPVCRAGTYLHHDYQHYSRFKCNSKKCNHIHVRLKNSTFINEIADELISTKSINLKRLRTNINLVIDALYL</sequence>
<dbReference type="AlphaFoldDB" id="H1PUF1"/>
<name>H1PUF1_9FUSO</name>
<dbReference type="GO" id="GO:0006313">
    <property type="term" value="P:DNA transposition"/>
    <property type="evidence" value="ECO:0007669"/>
    <property type="project" value="InterPro"/>
</dbReference>
<keyword evidence="3" id="KW-1185">Reference proteome</keyword>
<dbReference type="RefSeq" id="WP_008697642.1">
    <property type="nucleotide sequence ID" value="NZ_KE161008.1"/>
</dbReference>